<dbReference type="Gene3D" id="3.30.420.40">
    <property type="match status" value="2"/>
</dbReference>
<dbReference type="SUPFAM" id="SSF53067">
    <property type="entry name" value="Actin-like ATPase domain"/>
    <property type="match status" value="1"/>
</dbReference>
<evidence type="ECO:0000313" key="3">
    <source>
        <dbReference type="Proteomes" id="UP000197781"/>
    </source>
</evidence>
<comment type="similarity">
    <text evidence="1">Belongs to the ROK (NagC/XylR) family.</text>
</comment>
<dbReference type="KEGG" id="bfm:BP422_03770"/>
<reference evidence="2 3" key="1">
    <citation type="submission" date="2016-11" db="EMBL/GenBank/DDBJ databases">
        <authorList>
            <person name="Jaros S."/>
            <person name="Januszkiewicz K."/>
            <person name="Wedrychowicz H."/>
        </authorList>
    </citation>
    <scope>NUCLEOTIDE SEQUENCE [LARGE SCALE GENOMIC DNA]</scope>
    <source>
        <strain evidence="2 3">NF2</strain>
    </source>
</reference>
<dbReference type="RefSeq" id="WP_088906628.1">
    <property type="nucleotide sequence ID" value="NZ_CP018145.1"/>
</dbReference>
<keyword evidence="2" id="KW-0418">Kinase</keyword>
<dbReference type="EMBL" id="CP018145">
    <property type="protein sequence ID" value="ASJ52745.1"/>
    <property type="molecule type" value="Genomic_DNA"/>
</dbReference>
<dbReference type="InterPro" id="IPR043129">
    <property type="entry name" value="ATPase_NBD"/>
</dbReference>
<name>A0A220MCJ1_9BACL</name>
<dbReference type="PANTHER" id="PTHR18964">
    <property type="entry name" value="ROK (REPRESSOR, ORF, KINASE) FAMILY"/>
    <property type="match status" value="1"/>
</dbReference>
<gene>
    <name evidence="2" type="ORF">BP422_03770</name>
</gene>
<dbReference type="Pfam" id="PF00480">
    <property type="entry name" value="ROK"/>
    <property type="match status" value="1"/>
</dbReference>
<dbReference type="PROSITE" id="PS01125">
    <property type="entry name" value="ROK"/>
    <property type="match status" value="1"/>
</dbReference>
<sequence>MNQDKPYAIGIDLGGTKIMAAIVDQHGKILSQANAATQTEEAAQVVICRIGDLVQTVLDESGINLSRIRGIGIATAGIIDTQREMVIFASNLNWSDVPIGAMLQERFGVAVQLINDANAAAVAEWAFGSARGTKDLIYVTVSTGVGAGIISGGRLITGVGDSAGEFGHISLDPEGPLCACGNRGCLENYSSGLALASRAREQLLQGVTSSLLVENGNDLSRITAREVGEAAVRGDLLSMTLMKEAGYYLGVGLTNLIHLFNPQVIVIGGGVMKNGQLLLAEAKNVIRERSISRMANQASIQLTTIGAEAGVLGAAGMYYPSEREVVEV</sequence>
<dbReference type="Proteomes" id="UP000197781">
    <property type="component" value="Chromosome"/>
</dbReference>
<dbReference type="InterPro" id="IPR049874">
    <property type="entry name" value="ROK_cs"/>
</dbReference>
<organism evidence="2 3">
    <name type="scientific">Brevibacillus formosus</name>
    <dbReference type="NCBI Taxonomy" id="54913"/>
    <lineage>
        <taxon>Bacteria</taxon>
        <taxon>Bacillati</taxon>
        <taxon>Bacillota</taxon>
        <taxon>Bacilli</taxon>
        <taxon>Bacillales</taxon>
        <taxon>Paenibacillaceae</taxon>
        <taxon>Brevibacillus</taxon>
    </lineage>
</organism>
<dbReference type="InterPro" id="IPR000600">
    <property type="entry name" value="ROK"/>
</dbReference>
<evidence type="ECO:0000313" key="2">
    <source>
        <dbReference type="EMBL" id="ASJ52745.1"/>
    </source>
</evidence>
<dbReference type="AlphaFoldDB" id="A0A220MCJ1"/>
<keyword evidence="2" id="KW-0808">Transferase</keyword>
<dbReference type="GO" id="GO:0016301">
    <property type="term" value="F:kinase activity"/>
    <property type="evidence" value="ECO:0007669"/>
    <property type="project" value="UniProtKB-KW"/>
</dbReference>
<protein>
    <submittedName>
        <fullName evidence="2">Glucokinase</fullName>
    </submittedName>
</protein>
<proteinExistence type="inferred from homology"/>
<evidence type="ECO:0000256" key="1">
    <source>
        <dbReference type="ARBA" id="ARBA00006479"/>
    </source>
</evidence>
<dbReference type="PANTHER" id="PTHR18964:SF149">
    <property type="entry name" value="BIFUNCTIONAL UDP-N-ACETYLGLUCOSAMINE 2-EPIMERASE_N-ACETYLMANNOSAMINE KINASE"/>
    <property type="match status" value="1"/>
</dbReference>
<accession>A0A220MCJ1</accession>